<dbReference type="Gene3D" id="3.30.70.1320">
    <property type="entry name" value="Multidrug efflux transporter AcrB pore domain like"/>
    <property type="match status" value="1"/>
</dbReference>
<keyword evidence="1" id="KW-0812">Transmembrane</keyword>
<name>A0A1I1NAC1_9GAMM</name>
<dbReference type="Proteomes" id="UP000198862">
    <property type="component" value="Unassembled WGS sequence"/>
</dbReference>
<feature type="transmembrane region" description="Helical" evidence="1">
    <location>
        <begin position="982"/>
        <end position="1009"/>
    </location>
</feature>
<protein>
    <submittedName>
        <fullName evidence="3">Hydrophobic/amphiphilic exporter-1, HAE1 family</fullName>
    </submittedName>
</protein>
<dbReference type="PANTHER" id="PTHR32063:SF0">
    <property type="entry name" value="SWARMING MOTILITY PROTEIN SWRC"/>
    <property type="match status" value="1"/>
</dbReference>
<dbReference type="Pfam" id="PF00873">
    <property type="entry name" value="ACR_tran"/>
    <property type="match status" value="1"/>
</dbReference>
<gene>
    <name evidence="3" type="ORF">SAMN02745724_03002</name>
</gene>
<dbReference type="EMBL" id="FOLO01000024">
    <property type="protein sequence ID" value="SFC94527.1"/>
    <property type="molecule type" value="Genomic_DNA"/>
</dbReference>
<dbReference type="SUPFAM" id="SSF82693">
    <property type="entry name" value="Multidrug efflux transporter AcrB pore domain, PN1, PN2, PC1 and PC2 subdomains"/>
    <property type="match status" value="2"/>
</dbReference>
<proteinExistence type="predicted"/>
<feature type="transmembrane region" description="Helical" evidence="1">
    <location>
        <begin position="904"/>
        <end position="925"/>
    </location>
</feature>
<dbReference type="SUPFAM" id="SSF82866">
    <property type="entry name" value="Multidrug efflux transporter AcrB transmembrane domain"/>
    <property type="match status" value="2"/>
</dbReference>
<feature type="transmembrane region" description="Helical" evidence="1">
    <location>
        <begin position="388"/>
        <end position="415"/>
    </location>
</feature>
<feature type="transmembrane region" description="Helical" evidence="1">
    <location>
        <begin position="12"/>
        <end position="31"/>
    </location>
</feature>
<dbReference type="PRINTS" id="PR00702">
    <property type="entry name" value="ACRIFLAVINRP"/>
</dbReference>
<dbReference type="InterPro" id="IPR001036">
    <property type="entry name" value="Acrflvin-R"/>
</dbReference>
<dbReference type="Gene3D" id="3.30.70.1430">
    <property type="entry name" value="Multidrug efflux transporter AcrB pore domain"/>
    <property type="match status" value="2"/>
</dbReference>
<feature type="transmembrane region" description="Helical" evidence="1">
    <location>
        <begin position="953"/>
        <end position="970"/>
    </location>
</feature>
<feature type="domain" description="SSD" evidence="2">
    <location>
        <begin position="840"/>
        <end position="1006"/>
    </location>
</feature>
<evidence type="ECO:0000259" key="2">
    <source>
        <dbReference type="PROSITE" id="PS50156"/>
    </source>
</evidence>
<organism evidence="3 4">
    <name type="scientific">Pseudoalteromonas denitrificans DSM 6059</name>
    <dbReference type="NCBI Taxonomy" id="1123010"/>
    <lineage>
        <taxon>Bacteria</taxon>
        <taxon>Pseudomonadati</taxon>
        <taxon>Pseudomonadota</taxon>
        <taxon>Gammaproteobacteria</taxon>
        <taxon>Alteromonadales</taxon>
        <taxon>Pseudoalteromonadaceae</taxon>
        <taxon>Pseudoalteromonas</taxon>
    </lineage>
</organism>
<reference evidence="3 4" key="1">
    <citation type="submission" date="2016-10" db="EMBL/GenBank/DDBJ databases">
        <authorList>
            <person name="de Groot N.N."/>
        </authorList>
    </citation>
    <scope>NUCLEOTIDE SEQUENCE [LARGE SCALE GENOMIC DNA]</scope>
    <source>
        <strain evidence="3 4">DSM 6059</strain>
    </source>
</reference>
<evidence type="ECO:0000313" key="4">
    <source>
        <dbReference type="Proteomes" id="UP000198862"/>
    </source>
</evidence>
<dbReference type="Gene3D" id="3.30.2090.10">
    <property type="entry name" value="Multidrug efflux transporter AcrB TolC docking domain, DN and DC subdomains"/>
    <property type="match status" value="2"/>
</dbReference>
<dbReference type="InterPro" id="IPR000731">
    <property type="entry name" value="SSD"/>
</dbReference>
<dbReference type="InterPro" id="IPR027463">
    <property type="entry name" value="AcrB_DN_DC_subdom"/>
</dbReference>
<dbReference type="STRING" id="1123010.SAMN02745724_03002"/>
<dbReference type="GO" id="GO:0042910">
    <property type="term" value="F:xenobiotic transmembrane transporter activity"/>
    <property type="evidence" value="ECO:0007669"/>
    <property type="project" value="TreeGrafter"/>
</dbReference>
<dbReference type="PROSITE" id="PS50156">
    <property type="entry name" value="SSD"/>
    <property type="match status" value="1"/>
</dbReference>
<dbReference type="RefSeq" id="WP_091985728.1">
    <property type="nucleotide sequence ID" value="NZ_FOLO01000024.1"/>
</dbReference>
<accession>A0A1I1NAC1</accession>
<keyword evidence="4" id="KW-1185">Reference proteome</keyword>
<dbReference type="OrthoDB" id="9758297at2"/>
<dbReference type="GO" id="GO:0005886">
    <property type="term" value="C:plasma membrane"/>
    <property type="evidence" value="ECO:0007669"/>
    <property type="project" value="TreeGrafter"/>
</dbReference>
<keyword evidence="1" id="KW-0472">Membrane</keyword>
<dbReference type="Gene3D" id="1.20.1640.10">
    <property type="entry name" value="Multidrug efflux transporter AcrB transmembrane domain"/>
    <property type="match status" value="2"/>
</dbReference>
<dbReference type="PANTHER" id="PTHR32063">
    <property type="match status" value="1"/>
</dbReference>
<feature type="transmembrane region" description="Helical" evidence="1">
    <location>
        <begin position="336"/>
        <end position="355"/>
    </location>
</feature>
<keyword evidence="1" id="KW-1133">Transmembrane helix</keyword>
<dbReference type="Gene3D" id="3.30.70.1440">
    <property type="entry name" value="Multidrug efflux transporter AcrB pore domain"/>
    <property type="match status" value="1"/>
</dbReference>
<sequence length="1031" mass="114390">MILKHFFSKKASSVIIGLTFLICLFGIFMGLKLPNALLPPIDRPEIELFMAWPGKSALEIEQTLIAPLEESLERINNLIELRADIGSGSAQMLLRFKSKTDMQQTYIDVLAGVNQVPTWPSEVPRPFIVNNADGTNTTLATAMLYAKNPASKDEVIKAFKKVVEPTLGKLDGISSLIPAGNPPQQRIDIEFNVQKLSDYSLELNKIIETLNNLSDGSGDTLILGNREYSLHFKGKMNSKELANLPIHHIGQHIIRLKDIAQIHKRLDSQWSYSSINGHYALYFMLQPSKGVNALATVKQVKQVIEALNQNQLKNLDMKLVLSRDDSKDIINAIEQVYMALLLGIFLSGLILYFFLKEIKKVSLIFISIPVCLALVLIAMNVFGFSLNVISLAGLALSVGLLLDAAIVVIDSILAYQKQGYQLNDAIVKGTLEVSSAIFSSTISSIIIFIPILLIDSTQSQLFEDLAFTISSALFASLIVALVILPAFCRYMLISQLKPKQKKKSQLSHILCFSARSKKVALIVLVTCIPLALFVSVFAMPDIDVLPDPKQRSINTFISFNEPLSPEAVESGIAQVMIQRIEQQKSNENAPKYDVTGMFCGDDYCLLYFYPKAGWDYNNFKTWVETHITQDLAGTDIFSQQGSLLRFALPNSRTTQLDVQGDELSILQDAGQHILNELKTVFPDANIRQSTPLENQSARVEFTPKYEQLVYYGMTTHTLNRQLLVLTQGVYLGRFFDLGDSYPLYLKAQDPSNINQLLNTEIYIPDFGLRPLSEIVSAELSLSPNALLRINKSATISIALTPPQNMTVGVFSKKVDSELKSILAKSEYQHLNMSFRGSVDELGIFIKSFLQMFAFSVLILLFLLWLSLNSWKLAFAVMLSMPLSFAGGMLFLQLLNLFVNQALDVITMIGFIILLGLVINNAILLATKFQTGINNNLSQYQAIFDAVESRKRPIYMSTATSIFGMLPLMLLPGEGAEIYRGLAAVIIGGMTFSAVLSLSFMAALLSLPIFSTSKVNQTSKNEQKTNGFLVSD</sequence>
<feature type="transmembrane region" description="Helical" evidence="1">
    <location>
        <begin position="841"/>
        <end position="865"/>
    </location>
</feature>
<feature type="transmembrane region" description="Helical" evidence="1">
    <location>
        <begin position="519"/>
        <end position="539"/>
    </location>
</feature>
<evidence type="ECO:0000313" key="3">
    <source>
        <dbReference type="EMBL" id="SFC94527.1"/>
    </source>
</evidence>
<feature type="transmembrane region" description="Helical" evidence="1">
    <location>
        <begin position="466"/>
        <end position="492"/>
    </location>
</feature>
<feature type="transmembrane region" description="Helical" evidence="1">
    <location>
        <begin position="436"/>
        <end position="454"/>
    </location>
</feature>
<evidence type="ECO:0000256" key="1">
    <source>
        <dbReference type="SAM" id="Phobius"/>
    </source>
</evidence>
<dbReference type="AlphaFoldDB" id="A0A1I1NAC1"/>
<dbReference type="SUPFAM" id="SSF82714">
    <property type="entry name" value="Multidrug efflux transporter AcrB TolC docking domain, DN and DC subdomains"/>
    <property type="match status" value="1"/>
</dbReference>
<feature type="transmembrane region" description="Helical" evidence="1">
    <location>
        <begin position="872"/>
        <end position="898"/>
    </location>
</feature>
<feature type="transmembrane region" description="Helical" evidence="1">
    <location>
        <begin position="362"/>
        <end position="382"/>
    </location>
</feature>